<accession>A0A328FCV7</accession>
<evidence type="ECO:0000313" key="2">
    <source>
        <dbReference type="EMBL" id="QBH13880.1"/>
    </source>
</evidence>
<reference evidence="2 5" key="2">
    <citation type="submission" date="2019-02" db="EMBL/GenBank/DDBJ databases">
        <title>Complete genome sequence of Desulfobacter hydrogenophilus AcRS1.</title>
        <authorList>
            <person name="Marietou A."/>
            <person name="Lund M.B."/>
            <person name="Marshall I.P.G."/>
            <person name="Schreiber L."/>
            <person name="Jorgensen B."/>
        </authorList>
    </citation>
    <scope>NUCLEOTIDE SEQUENCE [LARGE SCALE GENOMIC DNA]</scope>
    <source>
        <strain evidence="2 5">AcRS1</strain>
    </source>
</reference>
<dbReference type="Pfam" id="PF09838">
    <property type="entry name" value="DUF2065"/>
    <property type="match status" value="1"/>
</dbReference>
<keyword evidence="1" id="KW-0472">Membrane</keyword>
<dbReference type="Proteomes" id="UP000293902">
    <property type="component" value="Chromosome"/>
</dbReference>
<dbReference type="OrthoDB" id="9815199at2"/>
<gene>
    <name evidence="3" type="ORF">DO021_10025</name>
    <name evidence="2" type="ORF">EYB58_13670</name>
</gene>
<dbReference type="EMBL" id="CP036313">
    <property type="protein sequence ID" value="QBH13880.1"/>
    <property type="molecule type" value="Genomic_DNA"/>
</dbReference>
<dbReference type="RefSeq" id="WP_111956242.1">
    <property type="nucleotide sequence ID" value="NZ_CP036313.1"/>
</dbReference>
<evidence type="ECO:0000313" key="5">
    <source>
        <dbReference type="Proteomes" id="UP000293902"/>
    </source>
</evidence>
<evidence type="ECO:0000256" key="1">
    <source>
        <dbReference type="SAM" id="Phobius"/>
    </source>
</evidence>
<organism evidence="3 4">
    <name type="scientific">Desulfobacter hydrogenophilus</name>
    <dbReference type="NCBI Taxonomy" id="2291"/>
    <lineage>
        <taxon>Bacteria</taxon>
        <taxon>Pseudomonadati</taxon>
        <taxon>Thermodesulfobacteriota</taxon>
        <taxon>Desulfobacteria</taxon>
        <taxon>Desulfobacterales</taxon>
        <taxon>Desulfobacteraceae</taxon>
        <taxon>Desulfobacter</taxon>
    </lineage>
</organism>
<sequence length="63" mass="7316">MKFFFCVMGMVMIVEGLPYFISPHKMREMVMMILQIPEGTLRRFGFFMMLAGLALVYLAMEIG</sequence>
<dbReference type="Proteomes" id="UP000248798">
    <property type="component" value="Unassembled WGS sequence"/>
</dbReference>
<evidence type="ECO:0000313" key="4">
    <source>
        <dbReference type="Proteomes" id="UP000248798"/>
    </source>
</evidence>
<evidence type="ECO:0000313" key="3">
    <source>
        <dbReference type="EMBL" id="RAM02109.1"/>
    </source>
</evidence>
<reference evidence="3 4" key="1">
    <citation type="submission" date="2018-06" db="EMBL/GenBank/DDBJ databases">
        <title>Complete Genome Sequence of Desulfobacter hydrogenophilus (DSM3380).</title>
        <authorList>
            <person name="Marietou A."/>
            <person name="Schreiber L."/>
            <person name="Marshall I."/>
            <person name="Jorgensen B."/>
        </authorList>
    </citation>
    <scope>NUCLEOTIDE SEQUENCE [LARGE SCALE GENOMIC DNA]</scope>
    <source>
        <strain evidence="3 4">DSM 3380</strain>
    </source>
</reference>
<dbReference type="InterPro" id="IPR019201">
    <property type="entry name" value="DUF2065"/>
</dbReference>
<keyword evidence="1" id="KW-1133">Transmembrane helix</keyword>
<proteinExistence type="predicted"/>
<dbReference type="PANTHER" id="PTHR38602">
    <property type="entry name" value="INNER MEMBRANE PROTEIN-RELATED"/>
    <property type="match status" value="1"/>
</dbReference>
<feature type="transmembrane region" description="Helical" evidence="1">
    <location>
        <begin position="40"/>
        <end position="60"/>
    </location>
</feature>
<keyword evidence="1" id="KW-0812">Transmembrane</keyword>
<dbReference type="PANTHER" id="PTHR38602:SF1">
    <property type="entry name" value="INNER MEMBRANE PROTEIN"/>
    <property type="match status" value="1"/>
</dbReference>
<protein>
    <submittedName>
        <fullName evidence="3">DUF2065 domain-containing protein</fullName>
    </submittedName>
</protein>
<name>A0A328FCV7_9BACT</name>
<dbReference type="EMBL" id="QLNI01000018">
    <property type="protein sequence ID" value="RAM02109.1"/>
    <property type="molecule type" value="Genomic_DNA"/>
</dbReference>
<keyword evidence="5" id="KW-1185">Reference proteome</keyword>
<dbReference type="AlphaFoldDB" id="A0A328FCV7"/>